<dbReference type="Gene3D" id="3.30.450.40">
    <property type="match status" value="1"/>
</dbReference>
<dbReference type="PANTHER" id="PTHR33121:SF70">
    <property type="entry name" value="SIGNALING PROTEIN YKOW"/>
    <property type="match status" value="1"/>
</dbReference>
<dbReference type="CDD" id="cd01948">
    <property type="entry name" value="EAL"/>
    <property type="match status" value="1"/>
</dbReference>
<dbReference type="Pfam" id="PF00563">
    <property type="entry name" value="EAL"/>
    <property type="match status" value="1"/>
</dbReference>
<feature type="compositionally biased region" description="Low complexity" evidence="1">
    <location>
        <begin position="8"/>
        <end position="24"/>
    </location>
</feature>
<dbReference type="PROSITE" id="PS50883">
    <property type="entry name" value="EAL"/>
    <property type="match status" value="1"/>
</dbReference>
<dbReference type="AlphaFoldDB" id="A0A0D8FUH0"/>
<dbReference type="InterPro" id="IPR043128">
    <property type="entry name" value="Rev_trsase/Diguanyl_cyclase"/>
</dbReference>
<sequence>MTADANRSNAVGATSSSLSSSNKSPNSALLAQVSHILADDLGSRAVLVTLLQLLGDRFESPLAVFEVEPAFGRLRLLLPELSKDFVDYVGLEPSGHGVRALGDWEHRVRGTSLTLLRLDATLLLGIIDIDHLHHDEYLLLEKVAPAVRVASESFLQERSRRWLSRRVRTNQRLLEGLLSVSDTTVPWLKIAREARLLTGAHSALVLEVRPNAIWVAAAVGETMRQPGDTIDRSSGLLSWVASSGESVLIGSLADRSTTNTSAINSVRGETENDSAVVVPVFDTTRSLTALIALFSPQPYRFSARDLQTASELARFAGAIVAQRQTLSFVAAGQERSELAAEVLDLMVDGVALIDGEQRIALHNRAFALLHGGVGNASLRGKPITQFESEHSQPTSEQGAAVAEEERRRLDGSTFVAESYRRQFVDPASGTSGTLIAVRDIQERNVERQRVRRLAHIDPLTGLNNRAGFFELAGECFESDDDKLVGLLFIDVDGLKIVNDQFGHAIGDRVLSEVANRIRTSMRPLDVIGRIGGDEFAVLVTGMDSTRVIRQVGERLAAAISFSPVVVGSIELRVTAAVGVATGTTATIDLDQLMSVADSAMYQDKFSRLRPDLLHLHRGAHDAVEIELGPDLVRVLRGDERGGGLLLRFQPLFDTRSRAITAVEALVRWQHPKEGLLLPGRFLSLALQYRLMDQLDAFVRAEAMTRFSRWRAAGLGGQMRMSINLSGVNAAESRTVRDFCQLADRLEIPRDMIVVELTETELSDLLIDRIARIMRRLKSEGFLIALDDFGVGTSSFRHLQIMPVDIVKIDRQFVKDLGSGGDRGLVAGLTALASELGISVVAEGVGDQGCLDVLVELGVPEVQGFHLARPLREAALLKLLGKEGEASTLG</sequence>
<evidence type="ECO:0000313" key="4">
    <source>
        <dbReference type="EMBL" id="KJE76746.1"/>
    </source>
</evidence>
<dbReference type="InterPro" id="IPR000160">
    <property type="entry name" value="GGDEF_dom"/>
</dbReference>
<gene>
    <name evidence="4" type="primary">gmr4</name>
    <name evidence="4" type="ORF">FEAC_15330</name>
</gene>
<protein>
    <submittedName>
        <fullName evidence="4">Cyclic di-GMP phosphodiesterase Gmr</fullName>
        <ecNumber evidence="4">3.1.4.52</ecNumber>
    </submittedName>
</protein>
<dbReference type="GO" id="GO:0071111">
    <property type="term" value="F:cyclic-guanylate-specific phosphodiesterase activity"/>
    <property type="evidence" value="ECO:0007669"/>
    <property type="project" value="UniProtKB-EC"/>
</dbReference>
<dbReference type="PROSITE" id="PS50887">
    <property type="entry name" value="GGDEF"/>
    <property type="match status" value="1"/>
</dbReference>
<evidence type="ECO:0000259" key="2">
    <source>
        <dbReference type="PROSITE" id="PS50883"/>
    </source>
</evidence>
<dbReference type="SMART" id="SM00065">
    <property type="entry name" value="GAF"/>
    <property type="match status" value="1"/>
</dbReference>
<evidence type="ECO:0000313" key="5">
    <source>
        <dbReference type="Proteomes" id="UP000032336"/>
    </source>
</evidence>
<reference evidence="4 5" key="1">
    <citation type="submission" date="2015-01" db="EMBL/GenBank/DDBJ databases">
        <title>Draft genome of the acidophilic iron oxidizer Ferrimicrobium acidiphilum strain T23.</title>
        <authorList>
            <person name="Poehlein A."/>
            <person name="Eisen S."/>
            <person name="Schloemann M."/>
            <person name="Johnson B.D."/>
            <person name="Daniel R."/>
            <person name="Muehling M."/>
        </authorList>
    </citation>
    <scope>NUCLEOTIDE SEQUENCE [LARGE SCALE GENOMIC DNA]</scope>
    <source>
        <strain evidence="4 5">T23</strain>
    </source>
</reference>
<dbReference type="NCBIfam" id="TIGR00229">
    <property type="entry name" value="sensory_box"/>
    <property type="match status" value="1"/>
</dbReference>
<accession>A0A0D8FUH0</accession>
<feature type="domain" description="GGDEF" evidence="3">
    <location>
        <begin position="482"/>
        <end position="617"/>
    </location>
</feature>
<dbReference type="InterPro" id="IPR001633">
    <property type="entry name" value="EAL_dom"/>
</dbReference>
<dbReference type="InterPro" id="IPR035919">
    <property type="entry name" value="EAL_sf"/>
</dbReference>
<dbReference type="STRING" id="1121877.FEAC_15330"/>
<dbReference type="InterPro" id="IPR050706">
    <property type="entry name" value="Cyclic-di-GMP_PDE-like"/>
</dbReference>
<feature type="region of interest" description="Disordered" evidence="1">
    <location>
        <begin position="1"/>
        <end position="24"/>
    </location>
</feature>
<dbReference type="eggNOG" id="COG5001">
    <property type="taxonomic scope" value="Bacteria"/>
</dbReference>
<comment type="caution">
    <text evidence="4">The sequence shown here is derived from an EMBL/GenBank/DDBJ whole genome shotgun (WGS) entry which is preliminary data.</text>
</comment>
<dbReference type="PANTHER" id="PTHR33121">
    <property type="entry name" value="CYCLIC DI-GMP PHOSPHODIESTERASE PDEF"/>
    <property type="match status" value="1"/>
</dbReference>
<dbReference type="InterPro" id="IPR029787">
    <property type="entry name" value="Nucleotide_cyclase"/>
</dbReference>
<dbReference type="NCBIfam" id="TIGR00254">
    <property type="entry name" value="GGDEF"/>
    <property type="match status" value="1"/>
</dbReference>
<evidence type="ECO:0000259" key="3">
    <source>
        <dbReference type="PROSITE" id="PS50887"/>
    </source>
</evidence>
<dbReference type="GeneID" id="78372715"/>
<proteinExistence type="predicted"/>
<dbReference type="SUPFAM" id="SSF55781">
    <property type="entry name" value="GAF domain-like"/>
    <property type="match status" value="1"/>
</dbReference>
<dbReference type="InterPro" id="IPR003018">
    <property type="entry name" value="GAF"/>
</dbReference>
<dbReference type="OrthoDB" id="23692at2"/>
<dbReference type="InterPro" id="IPR000014">
    <property type="entry name" value="PAS"/>
</dbReference>
<dbReference type="EMBL" id="JXUW01000012">
    <property type="protein sequence ID" value="KJE76746.1"/>
    <property type="molecule type" value="Genomic_DNA"/>
</dbReference>
<dbReference type="CDD" id="cd01949">
    <property type="entry name" value="GGDEF"/>
    <property type="match status" value="1"/>
</dbReference>
<dbReference type="Pfam" id="PF00990">
    <property type="entry name" value="GGDEF"/>
    <property type="match status" value="1"/>
</dbReference>
<dbReference type="Gene3D" id="3.30.450.20">
    <property type="entry name" value="PAS domain"/>
    <property type="match status" value="1"/>
</dbReference>
<dbReference type="InterPro" id="IPR035965">
    <property type="entry name" value="PAS-like_dom_sf"/>
</dbReference>
<dbReference type="Gene3D" id="3.30.70.270">
    <property type="match status" value="1"/>
</dbReference>
<dbReference type="SUPFAM" id="SSF55073">
    <property type="entry name" value="Nucleotide cyclase"/>
    <property type="match status" value="1"/>
</dbReference>
<name>A0A0D8FUH0_9ACTN</name>
<dbReference type="SMART" id="SM00267">
    <property type="entry name" value="GGDEF"/>
    <property type="match status" value="1"/>
</dbReference>
<dbReference type="Pfam" id="PF13185">
    <property type="entry name" value="GAF_2"/>
    <property type="match status" value="1"/>
</dbReference>
<dbReference type="SUPFAM" id="SSF55785">
    <property type="entry name" value="PYP-like sensor domain (PAS domain)"/>
    <property type="match status" value="1"/>
</dbReference>
<dbReference type="SUPFAM" id="SSF141868">
    <property type="entry name" value="EAL domain-like"/>
    <property type="match status" value="1"/>
</dbReference>
<dbReference type="EC" id="3.1.4.52" evidence="4"/>
<dbReference type="RefSeq" id="WP_035389178.1">
    <property type="nucleotide sequence ID" value="NZ_JQKF01000010.1"/>
</dbReference>
<keyword evidence="4" id="KW-0378">Hydrolase</keyword>
<evidence type="ECO:0000256" key="1">
    <source>
        <dbReference type="SAM" id="MobiDB-lite"/>
    </source>
</evidence>
<keyword evidence="5" id="KW-1185">Reference proteome</keyword>
<dbReference type="Proteomes" id="UP000032336">
    <property type="component" value="Unassembled WGS sequence"/>
</dbReference>
<dbReference type="InterPro" id="IPR029016">
    <property type="entry name" value="GAF-like_dom_sf"/>
</dbReference>
<organism evidence="4 5">
    <name type="scientific">Ferrimicrobium acidiphilum DSM 19497</name>
    <dbReference type="NCBI Taxonomy" id="1121877"/>
    <lineage>
        <taxon>Bacteria</taxon>
        <taxon>Bacillati</taxon>
        <taxon>Actinomycetota</taxon>
        <taxon>Acidimicrobiia</taxon>
        <taxon>Acidimicrobiales</taxon>
        <taxon>Acidimicrobiaceae</taxon>
        <taxon>Ferrimicrobium</taxon>
    </lineage>
</organism>
<dbReference type="SMART" id="SM00052">
    <property type="entry name" value="EAL"/>
    <property type="match status" value="1"/>
</dbReference>
<dbReference type="Gene3D" id="3.20.20.450">
    <property type="entry name" value="EAL domain"/>
    <property type="match status" value="1"/>
</dbReference>
<feature type="domain" description="EAL" evidence="2">
    <location>
        <begin position="624"/>
        <end position="883"/>
    </location>
</feature>